<sequence>MRVSIFIFRIIVWDLRFDSLFGALVYGRSLFQIDRFVQVLTGGSILFAVRVFSFSKKIRFCSNSFFCRGFLMFFRIIFFLKKFLICARNFLWTEFRSCSTEVHPISPLFLSLKGNEELINASLGFGRVGTWLTSEF</sequence>
<evidence type="ECO:0000313" key="2">
    <source>
        <dbReference type="EMBL" id="EKR65585.1"/>
    </source>
</evidence>
<comment type="caution">
    <text evidence="2">The sequence shown here is derived from an EMBL/GenBank/DDBJ whole genome shotgun (WGS) entry which is preliminary data.</text>
</comment>
<dbReference type="EMBL" id="AFLV02000017">
    <property type="protein sequence ID" value="EKR65585.1"/>
    <property type="molecule type" value="Genomic_DNA"/>
</dbReference>
<feature type="transmembrane region" description="Helical" evidence="1">
    <location>
        <begin position="36"/>
        <end position="53"/>
    </location>
</feature>
<accession>A0A828Z6S2</accession>
<evidence type="ECO:0000313" key="3">
    <source>
        <dbReference type="Proteomes" id="UP000001338"/>
    </source>
</evidence>
<name>A0A828Z6S2_9LEPT</name>
<reference evidence="2 3" key="1">
    <citation type="submission" date="2012-10" db="EMBL/GenBank/DDBJ databases">
        <authorList>
            <person name="Harkins D.M."/>
            <person name="Durkin A.S."/>
            <person name="Brinkac L.M."/>
            <person name="Haft D.H."/>
            <person name="Selengut J.D."/>
            <person name="Sanka R."/>
            <person name="DePew J."/>
            <person name="Purushe J."/>
            <person name="Whelen A.C."/>
            <person name="Vinetz J.M."/>
            <person name="Sutton G.G."/>
            <person name="Nierman W.C."/>
            <person name="Fouts D.E."/>
        </authorList>
    </citation>
    <scope>NUCLEOTIDE SEQUENCE [LARGE SCALE GENOMIC DNA]</scope>
    <source>
        <strain evidence="2 3">2006001853</strain>
    </source>
</reference>
<dbReference type="AlphaFoldDB" id="A0A828Z6S2"/>
<organism evidence="2 3">
    <name type="scientific">Leptospira weilii str. 2006001853</name>
    <dbReference type="NCBI Taxonomy" id="1001589"/>
    <lineage>
        <taxon>Bacteria</taxon>
        <taxon>Pseudomonadati</taxon>
        <taxon>Spirochaetota</taxon>
        <taxon>Spirochaetia</taxon>
        <taxon>Leptospirales</taxon>
        <taxon>Leptospiraceae</taxon>
        <taxon>Leptospira</taxon>
    </lineage>
</organism>
<keyword evidence="1" id="KW-0472">Membrane</keyword>
<keyword evidence="1" id="KW-1133">Transmembrane helix</keyword>
<dbReference type="Proteomes" id="UP000001338">
    <property type="component" value="Unassembled WGS sequence"/>
</dbReference>
<feature type="transmembrane region" description="Helical" evidence="1">
    <location>
        <begin position="65"/>
        <end position="84"/>
    </location>
</feature>
<gene>
    <name evidence="2" type="ORF">LEP1GSC036_2892</name>
</gene>
<evidence type="ECO:0000256" key="1">
    <source>
        <dbReference type="SAM" id="Phobius"/>
    </source>
</evidence>
<proteinExistence type="predicted"/>
<protein>
    <submittedName>
        <fullName evidence="2">Uncharacterized protein</fullName>
    </submittedName>
</protein>
<keyword evidence="1" id="KW-0812">Transmembrane</keyword>